<feature type="binding site" description="covalent" evidence="6">
    <location>
        <position position="53"/>
    </location>
    <ligand>
        <name>heme c</name>
        <dbReference type="ChEBI" id="CHEBI:61717"/>
    </ligand>
</feature>
<dbReference type="GO" id="GO:0020037">
    <property type="term" value="F:heme binding"/>
    <property type="evidence" value="ECO:0007669"/>
    <property type="project" value="InterPro"/>
</dbReference>
<evidence type="ECO:0000256" key="3">
    <source>
        <dbReference type="ARBA" id="ARBA00022723"/>
    </source>
</evidence>
<dbReference type="Pfam" id="PF13442">
    <property type="entry name" value="Cytochrome_CBB3"/>
    <property type="match status" value="1"/>
</dbReference>
<organism evidence="9 10">
    <name type="scientific">Variovorax paradoxus</name>
    <dbReference type="NCBI Taxonomy" id="34073"/>
    <lineage>
        <taxon>Bacteria</taxon>
        <taxon>Pseudomonadati</taxon>
        <taxon>Pseudomonadota</taxon>
        <taxon>Betaproteobacteria</taxon>
        <taxon>Burkholderiales</taxon>
        <taxon>Comamonadaceae</taxon>
        <taxon>Variovorax</taxon>
    </lineage>
</organism>
<dbReference type="AlphaFoldDB" id="A0A6I6H4X7"/>
<dbReference type="PRINTS" id="PR00606">
    <property type="entry name" value="CYTCHROMECID"/>
</dbReference>
<dbReference type="EMBL" id="CP046622">
    <property type="protein sequence ID" value="QGW81980.1"/>
    <property type="molecule type" value="Genomic_DNA"/>
</dbReference>
<sequence>MNEDRKPHRRSGRTTAIPRAFLASLVAVPCIAAGIAWPAPAAASQALAQKYSCVACHQATAKVVGPSWKDIGAKYGDGKGTAAQLAASIKAGSSGKWAPMPMPAQAQVPDADAQLLAQWLLDGAK</sequence>
<dbReference type="Proteomes" id="UP000425817">
    <property type="component" value="Chromosome"/>
</dbReference>
<dbReference type="PROSITE" id="PS51007">
    <property type="entry name" value="CYTC"/>
    <property type="match status" value="1"/>
</dbReference>
<keyword evidence="5 6" id="KW-0408">Iron</keyword>
<evidence type="ECO:0000256" key="1">
    <source>
        <dbReference type="ARBA" id="ARBA00022448"/>
    </source>
</evidence>
<dbReference type="SUPFAM" id="SSF46626">
    <property type="entry name" value="Cytochrome c"/>
    <property type="match status" value="1"/>
</dbReference>
<dbReference type="OrthoDB" id="9814063at2"/>
<evidence type="ECO:0000256" key="4">
    <source>
        <dbReference type="ARBA" id="ARBA00022982"/>
    </source>
</evidence>
<evidence type="ECO:0000256" key="5">
    <source>
        <dbReference type="ARBA" id="ARBA00023004"/>
    </source>
</evidence>
<dbReference type="GO" id="GO:0005506">
    <property type="term" value="F:iron ion binding"/>
    <property type="evidence" value="ECO:0007669"/>
    <property type="project" value="InterPro"/>
</dbReference>
<feature type="signal peptide" evidence="7">
    <location>
        <begin position="1"/>
        <end position="32"/>
    </location>
</feature>
<evidence type="ECO:0000256" key="6">
    <source>
        <dbReference type="PIRSR" id="PIRSR602324-1"/>
    </source>
</evidence>
<evidence type="ECO:0000256" key="2">
    <source>
        <dbReference type="ARBA" id="ARBA00022617"/>
    </source>
</evidence>
<dbReference type="Gene3D" id="1.10.760.10">
    <property type="entry name" value="Cytochrome c-like domain"/>
    <property type="match status" value="1"/>
</dbReference>
<dbReference type="InterPro" id="IPR009056">
    <property type="entry name" value="Cyt_c-like_dom"/>
</dbReference>
<keyword evidence="2 6" id="KW-0349">Heme</keyword>
<protein>
    <submittedName>
        <fullName evidence="9">C-type cytochrome</fullName>
    </submittedName>
</protein>
<keyword evidence="1" id="KW-0813">Transport</keyword>
<dbReference type="InterPro" id="IPR036909">
    <property type="entry name" value="Cyt_c-like_dom_sf"/>
</dbReference>
<feature type="binding site" description="covalent" evidence="6">
    <location>
        <position position="102"/>
    </location>
    <ligand>
        <name>heme c</name>
        <dbReference type="ChEBI" id="CHEBI:61717"/>
    </ligand>
</feature>
<dbReference type="RefSeq" id="WP_157613362.1">
    <property type="nucleotide sequence ID" value="NZ_CP046622.1"/>
</dbReference>
<evidence type="ECO:0000313" key="9">
    <source>
        <dbReference type="EMBL" id="QGW81980.1"/>
    </source>
</evidence>
<name>A0A6I6H4X7_VARPD</name>
<comment type="PTM">
    <text evidence="6">Binds 1 heme c group covalently per subunit.</text>
</comment>
<evidence type="ECO:0000259" key="8">
    <source>
        <dbReference type="PROSITE" id="PS51007"/>
    </source>
</evidence>
<keyword evidence="3 6" id="KW-0479">Metal-binding</keyword>
<evidence type="ECO:0000313" key="10">
    <source>
        <dbReference type="Proteomes" id="UP000425817"/>
    </source>
</evidence>
<gene>
    <name evidence="9" type="ORF">GOQ09_10440</name>
</gene>
<evidence type="ECO:0000256" key="7">
    <source>
        <dbReference type="SAM" id="SignalP"/>
    </source>
</evidence>
<dbReference type="InterPro" id="IPR002324">
    <property type="entry name" value="Cyt_c_ID"/>
</dbReference>
<dbReference type="GO" id="GO:0009055">
    <property type="term" value="F:electron transfer activity"/>
    <property type="evidence" value="ECO:0007669"/>
    <property type="project" value="InterPro"/>
</dbReference>
<feature type="domain" description="Cytochrome c" evidence="8">
    <location>
        <begin position="39"/>
        <end position="124"/>
    </location>
</feature>
<feature type="binding site" description="covalent" evidence="6">
    <location>
        <position position="57"/>
    </location>
    <ligand>
        <name>heme c</name>
        <dbReference type="ChEBI" id="CHEBI:61717"/>
    </ligand>
</feature>
<keyword evidence="7" id="KW-0732">Signal</keyword>
<accession>A0A6I6H4X7</accession>
<keyword evidence="4" id="KW-0249">Electron transport</keyword>
<feature type="chain" id="PRO_5026068372" evidence="7">
    <location>
        <begin position="33"/>
        <end position="125"/>
    </location>
</feature>
<proteinExistence type="predicted"/>
<reference evidence="9 10" key="1">
    <citation type="submission" date="2019-12" db="EMBL/GenBank/DDBJ databases">
        <title>Hybrid Genome Assemblies of two High G+C Isolates from Undergraduate Microbiology Courses.</title>
        <authorList>
            <person name="Ne Ville C.J."/>
            <person name="Enright D."/>
            <person name="Hernandez I."/>
            <person name="Dodsworth J."/>
            <person name="Orwin P.M."/>
        </authorList>
    </citation>
    <scope>NUCLEOTIDE SEQUENCE [LARGE SCALE GENOMIC DNA]</scope>
    <source>
        <strain evidence="9 10">CSUSB</strain>
    </source>
</reference>